<evidence type="ECO:0000313" key="1">
    <source>
        <dbReference type="EMBL" id="JAP89806.1"/>
    </source>
</evidence>
<reference evidence="1" key="1">
    <citation type="submission" date="2015-07" db="EMBL/GenBank/DDBJ databases">
        <title>Adaptation to a free-living lifestyle via gene acquisitions in the diplomonad Trepomonas sp. PC1.</title>
        <authorList>
            <person name="Xu F."/>
            <person name="Jerlstrom-Hultqvist J."/>
            <person name="Kolisko M."/>
            <person name="Simpson A.G.B."/>
            <person name="Roger A.J."/>
            <person name="Svard S.G."/>
            <person name="Andersson J.O."/>
        </authorList>
    </citation>
    <scope>NUCLEOTIDE SEQUENCE</scope>
    <source>
        <strain evidence="1">PC1</strain>
    </source>
</reference>
<proteinExistence type="predicted"/>
<dbReference type="AlphaFoldDB" id="A0A146K281"/>
<feature type="non-terminal residue" evidence="1">
    <location>
        <position position="354"/>
    </location>
</feature>
<name>A0A146K281_9EUKA</name>
<dbReference type="EMBL" id="GDID01006800">
    <property type="protein sequence ID" value="JAP89806.1"/>
    <property type="molecule type" value="Transcribed_RNA"/>
</dbReference>
<gene>
    <name evidence="1" type="ORF">TPC1_30699</name>
</gene>
<protein>
    <submittedName>
        <fullName evidence="1">Uncharacterized protein</fullName>
    </submittedName>
</protein>
<accession>A0A146K281</accession>
<sequence>MKRFISNYQILSHSKSLPDVVYTVEKNINDIDRYVLQHPESFQEIDRQQNFYQKGKLMNVLSINWMCCVNQRYQIIFQRYLQTATDVLFHLQENMKHNFNFDNEAIQYIALPLQTLINLLIEDITIDTGILNLYLEQILSFEFYVVKILNRIFTFNDLQIKFEQLSNQLSKTQNVRLLILQKQFEYYPTNKLAIALSRLTDDQTYLMQQYKQMTLEMIFEQFEIDFATVLKIITMIDQFSIVQSYEKYLAPILWFLGVEHMKLKDCGPIEIDELVEEIQQYKGTQEIENEYYLILEKVLAKPFMFKTQKYEVTTMVLTIVKECQLLCGKQIDLRQFLLQEEKDYDQPTEEYLEM</sequence>
<organism evidence="1">
    <name type="scientific">Trepomonas sp. PC1</name>
    <dbReference type="NCBI Taxonomy" id="1076344"/>
    <lineage>
        <taxon>Eukaryota</taxon>
        <taxon>Metamonada</taxon>
        <taxon>Diplomonadida</taxon>
        <taxon>Hexamitidae</taxon>
        <taxon>Hexamitinae</taxon>
        <taxon>Trepomonas</taxon>
    </lineage>
</organism>